<dbReference type="AlphaFoldDB" id="A0A1D1YIN4"/>
<proteinExistence type="predicted"/>
<feature type="transmembrane region" description="Helical" evidence="1">
    <location>
        <begin position="89"/>
        <end position="108"/>
    </location>
</feature>
<keyword evidence="1" id="KW-1133">Transmembrane helix</keyword>
<keyword evidence="1" id="KW-0812">Transmembrane</keyword>
<feature type="transmembrane region" description="Helical" evidence="1">
    <location>
        <begin position="12"/>
        <end position="35"/>
    </location>
</feature>
<protein>
    <submittedName>
        <fullName evidence="2">Peptide chain release factor 3</fullName>
    </submittedName>
</protein>
<keyword evidence="1" id="KW-0472">Membrane</keyword>
<dbReference type="EMBL" id="GDJX01013441">
    <property type="protein sequence ID" value="JAT54495.1"/>
    <property type="molecule type" value="Transcribed_RNA"/>
</dbReference>
<reference evidence="2" key="1">
    <citation type="submission" date="2015-07" db="EMBL/GenBank/DDBJ databases">
        <title>Transcriptome Assembly of Anthurium amnicola.</title>
        <authorList>
            <person name="Suzuki J."/>
        </authorList>
    </citation>
    <scope>NUCLEOTIDE SEQUENCE</scope>
</reference>
<sequence>MWIFRERRDIILNLKFVQIIFNIIVLTTEIIQYAIYSNIKSDSPDVFAVNWFINNEYEAIKIWDYIVFSLTLIALGAYVYYFKRIWNKGPYLSLDLSLAVLWTTTAISNLDPAFGRHPVETCSTAQTFSLTTICRTWMISAVFCWSNMLIFIISAFITWRVKQEKRKGIYSFHKPATKLEVKNRTSQRQSVLLKQGLENPDKSQPVMLESGIKPLMLVQLANT</sequence>
<accession>A0A1D1YIN4</accession>
<organism evidence="2">
    <name type="scientific">Anthurium amnicola</name>
    <dbReference type="NCBI Taxonomy" id="1678845"/>
    <lineage>
        <taxon>Eukaryota</taxon>
        <taxon>Viridiplantae</taxon>
        <taxon>Streptophyta</taxon>
        <taxon>Embryophyta</taxon>
        <taxon>Tracheophyta</taxon>
        <taxon>Spermatophyta</taxon>
        <taxon>Magnoliopsida</taxon>
        <taxon>Liliopsida</taxon>
        <taxon>Araceae</taxon>
        <taxon>Pothoideae</taxon>
        <taxon>Potheae</taxon>
        <taxon>Anthurium</taxon>
    </lineage>
</organism>
<evidence type="ECO:0000313" key="2">
    <source>
        <dbReference type="EMBL" id="JAT54495.1"/>
    </source>
</evidence>
<name>A0A1D1YIN4_9ARAE</name>
<feature type="transmembrane region" description="Helical" evidence="1">
    <location>
        <begin position="137"/>
        <end position="159"/>
    </location>
</feature>
<gene>
    <name evidence="2" type="primary">prfC_16</name>
    <name evidence="2" type="ORF">g.56777</name>
</gene>
<evidence type="ECO:0000256" key="1">
    <source>
        <dbReference type="SAM" id="Phobius"/>
    </source>
</evidence>
<feature type="transmembrane region" description="Helical" evidence="1">
    <location>
        <begin position="62"/>
        <end position="82"/>
    </location>
</feature>